<keyword evidence="2" id="KW-1185">Reference proteome</keyword>
<comment type="caution">
    <text evidence="1">The sequence shown here is derived from an EMBL/GenBank/DDBJ whole genome shotgun (WGS) entry which is preliminary data.</text>
</comment>
<name>A0AAN9SYV2_PSOTE</name>
<reference evidence="1 2" key="1">
    <citation type="submission" date="2024-01" db="EMBL/GenBank/DDBJ databases">
        <title>The genomes of 5 underutilized Papilionoideae crops provide insights into root nodulation and disease resistanc.</title>
        <authorList>
            <person name="Jiang F."/>
        </authorList>
    </citation>
    <scope>NUCLEOTIDE SEQUENCE [LARGE SCALE GENOMIC DNA]</scope>
    <source>
        <strain evidence="1">DUOXIRENSHENG_FW03</strain>
        <tissue evidence="1">Leaves</tissue>
    </source>
</reference>
<sequence length="96" mass="10844">MGKAFHKTSDGVDLVAEVIEEQLNPENYGDQPSNSMLGQLMNKMKYERKFSAFLYAFNGTPECLKLKLEYPQTSIGMDGELLIWNSLHLPTLGFVN</sequence>
<gene>
    <name evidence="1" type="ORF">VNO78_14546</name>
</gene>
<organism evidence="1 2">
    <name type="scientific">Psophocarpus tetragonolobus</name>
    <name type="common">Winged bean</name>
    <name type="synonym">Dolichos tetragonolobus</name>
    <dbReference type="NCBI Taxonomy" id="3891"/>
    <lineage>
        <taxon>Eukaryota</taxon>
        <taxon>Viridiplantae</taxon>
        <taxon>Streptophyta</taxon>
        <taxon>Embryophyta</taxon>
        <taxon>Tracheophyta</taxon>
        <taxon>Spermatophyta</taxon>
        <taxon>Magnoliopsida</taxon>
        <taxon>eudicotyledons</taxon>
        <taxon>Gunneridae</taxon>
        <taxon>Pentapetalae</taxon>
        <taxon>rosids</taxon>
        <taxon>fabids</taxon>
        <taxon>Fabales</taxon>
        <taxon>Fabaceae</taxon>
        <taxon>Papilionoideae</taxon>
        <taxon>50 kb inversion clade</taxon>
        <taxon>NPAAA clade</taxon>
        <taxon>indigoferoid/millettioid clade</taxon>
        <taxon>Phaseoleae</taxon>
        <taxon>Psophocarpus</taxon>
    </lineage>
</organism>
<evidence type="ECO:0000313" key="1">
    <source>
        <dbReference type="EMBL" id="KAK7402349.1"/>
    </source>
</evidence>
<evidence type="ECO:0000313" key="2">
    <source>
        <dbReference type="Proteomes" id="UP001386955"/>
    </source>
</evidence>
<protein>
    <submittedName>
        <fullName evidence="1">Uncharacterized protein</fullName>
    </submittedName>
</protein>
<accession>A0AAN9SYV2</accession>
<proteinExistence type="predicted"/>
<dbReference type="AlphaFoldDB" id="A0AAN9SYV2"/>
<dbReference type="EMBL" id="JAYMYS010000003">
    <property type="protein sequence ID" value="KAK7402349.1"/>
    <property type="molecule type" value="Genomic_DNA"/>
</dbReference>
<dbReference type="Proteomes" id="UP001386955">
    <property type="component" value="Unassembled WGS sequence"/>
</dbReference>